<evidence type="ECO:0000313" key="2">
    <source>
        <dbReference type="EMBL" id="AZQ92396.1"/>
    </source>
</evidence>
<dbReference type="Pfam" id="PF05565">
    <property type="entry name" value="Sipho_Gp157"/>
    <property type="match status" value="1"/>
</dbReference>
<dbReference type="Proteomes" id="UP000280228">
    <property type="component" value="Chromosome"/>
</dbReference>
<dbReference type="AlphaFoldDB" id="A0A3Q9GET9"/>
<organism evidence="3 4">
    <name type="scientific">Moraxella catarrhalis</name>
    <name type="common">Branhamella catarrhalis</name>
    <dbReference type="NCBI Taxonomy" id="480"/>
    <lineage>
        <taxon>Bacteria</taxon>
        <taxon>Pseudomonadati</taxon>
        <taxon>Pseudomonadota</taxon>
        <taxon>Gammaproteobacteria</taxon>
        <taxon>Moraxellales</taxon>
        <taxon>Moraxellaceae</taxon>
        <taxon>Moraxella</taxon>
    </lineage>
</organism>
<sequence>MNLYQISKEAEESLIRLGEMLENGETPSDEEVNDLLDLRGDLHDKLLNYGKFIKNNSSDIDALDGEIRRLSAKKRALNNLNECLKSNMLAAMQANDIKKVDDPIIPIRRQKSIPSVCLDINADRLPKEFQKMEIKANNAAIAKALKDGIVIDGANLVQNEHIRIG</sequence>
<evidence type="ECO:0000313" key="4">
    <source>
        <dbReference type="Proteomes" id="UP000280228"/>
    </source>
</evidence>
<feature type="coiled-coil region" evidence="1">
    <location>
        <begin position="60"/>
        <end position="87"/>
    </location>
</feature>
<evidence type="ECO:0000313" key="3">
    <source>
        <dbReference type="EMBL" id="AZQ92525.1"/>
    </source>
</evidence>
<protein>
    <submittedName>
        <fullName evidence="3">Siphovirus Gp157 family protein</fullName>
    </submittedName>
</protein>
<keyword evidence="1" id="KW-0175">Coiled coil</keyword>
<proteinExistence type="predicted"/>
<dbReference type="EMBL" id="CP034662">
    <property type="protein sequence ID" value="AZQ92525.1"/>
    <property type="molecule type" value="Genomic_DNA"/>
</dbReference>
<dbReference type="RefSeq" id="WP_003661840.1">
    <property type="nucleotide sequence ID" value="NZ_CP034662.1"/>
</dbReference>
<dbReference type="InterPro" id="IPR008840">
    <property type="entry name" value="Sipho_Gp157"/>
</dbReference>
<accession>A0A3Q9GET9</accession>
<gene>
    <name evidence="2" type="ORF">EJK53_1576</name>
    <name evidence="3" type="ORF">EJK53_1650</name>
</gene>
<name>A0A3Q9GET9_MORCA</name>
<reference evidence="3 4" key="1">
    <citation type="submission" date="2018-12" db="EMBL/GenBank/DDBJ databases">
        <title>Persistence of Moraxella catarrhalis in Chronic Obstructive Pulmonary Disease and Regulation of the Hag/MID Adhesin.</title>
        <authorList>
            <person name="Murphy T."/>
            <person name="Zhao X."/>
            <person name="Vyas G."/>
            <person name="Aluvathingal J."/>
            <person name="Nadendla S."/>
            <person name="Tallon L."/>
            <person name="Tettelin H."/>
        </authorList>
    </citation>
    <scope>NUCLEOTIDE SEQUENCE [LARGE SCALE GENOMIC DNA]</scope>
    <source>
        <strain evidence="3 4">46P58B1</strain>
    </source>
</reference>
<dbReference type="EMBL" id="CP034662">
    <property type="protein sequence ID" value="AZQ92396.1"/>
    <property type="molecule type" value="Genomic_DNA"/>
</dbReference>
<evidence type="ECO:0000256" key="1">
    <source>
        <dbReference type="SAM" id="Coils"/>
    </source>
</evidence>